<keyword evidence="2" id="KW-1185">Reference proteome</keyword>
<gene>
    <name evidence="1" type="ORF">ABIC55_004281</name>
</gene>
<name>A0ABV2KDK2_SPOPS</name>
<organism evidence="1 2">
    <name type="scientific">Sporosarcina psychrophila</name>
    <name type="common">Bacillus psychrophilus</name>
    <dbReference type="NCBI Taxonomy" id="1476"/>
    <lineage>
        <taxon>Bacteria</taxon>
        <taxon>Bacillati</taxon>
        <taxon>Bacillota</taxon>
        <taxon>Bacilli</taxon>
        <taxon>Bacillales</taxon>
        <taxon>Caryophanaceae</taxon>
        <taxon>Sporosarcina</taxon>
    </lineage>
</organism>
<evidence type="ECO:0000313" key="2">
    <source>
        <dbReference type="Proteomes" id="UP001549104"/>
    </source>
</evidence>
<comment type="caution">
    <text evidence="1">The sequence shown here is derived from an EMBL/GenBank/DDBJ whole genome shotgun (WGS) entry which is preliminary data.</text>
</comment>
<dbReference type="RefSeq" id="WP_354314670.1">
    <property type="nucleotide sequence ID" value="NZ_JBEPME010000008.1"/>
</dbReference>
<protein>
    <submittedName>
        <fullName evidence="1">Uncharacterized protein</fullName>
    </submittedName>
</protein>
<dbReference type="EMBL" id="JBEPME010000008">
    <property type="protein sequence ID" value="MET3659161.1"/>
    <property type="molecule type" value="Genomic_DNA"/>
</dbReference>
<dbReference type="Pfam" id="PF18780">
    <property type="entry name" value="HNH_repeat"/>
    <property type="match status" value="2"/>
</dbReference>
<proteinExistence type="predicted"/>
<dbReference type="InterPro" id="IPR041025">
    <property type="entry name" value="HNH_repeat"/>
</dbReference>
<dbReference type="Proteomes" id="UP001549104">
    <property type="component" value="Unassembled WGS sequence"/>
</dbReference>
<evidence type="ECO:0000313" key="1">
    <source>
        <dbReference type="EMBL" id="MET3659161.1"/>
    </source>
</evidence>
<reference evidence="1 2" key="1">
    <citation type="submission" date="2024-06" db="EMBL/GenBank/DDBJ databases">
        <title>Sorghum-associated microbial communities from plants grown in Nebraska, USA.</title>
        <authorList>
            <person name="Schachtman D."/>
        </authorList>
    </citation>
    <scope>NUCLEOTIDE SEQUENCE [LARGE SCALE GENOMIC DNA]</scope>
    <source>
        <strain evidence="1 2">1288</strain>
    </source>
</reference>
<sequence length="502" mass="58686">MRKKYTDDFLIETLRKYAINIGKTPTYNVFENDKTVPSAAIYKARFGNWNNAIVLAGLKTNGIRKFKKEDIINEVLNYYEKYGRAPHYNELNYTSVHVNKYWEGWTAMLEDLNLPLNRRFSSVTDEDGLLDFLKQLADKLDAIPTGRDIEVAGVNRNLFTQKFGSYKTALIMAGVVDSEYFKSMEDRVPESIEAIATYYKENGEAPTVEEYEAIAKRENLAHRKALEMVLEKRFSEICMEHIGVANQYGRGKEQLLEDLIQLKEKLGRIPLTNELVKHGLAEIKQYYRTFEMSYTQIVQSLGWEPPYKRIYKSIDELLEDYSKLYKELGRIPFYEDINKEEWMAHSATYKNHFEDLPTIWESLDIIVDNVIIEKSYGTGTTCIDKNGQICRSYTEMIITNLLIDLELKFEKNISYKKHIPDLERKIDADWFLTDSSILIEFFGLFSKKQLHQENFIGKYSRDVLYKLSLCEQYNISIIDLYPKDVADIEGILMKKLLEYKVI</sequence>
<accession>A0ABV2KDK2</accession>